<evidence type="ECO:0000256" key="7">
    <source>
        <dbReference type="ARBA" id="ARBA00023002"/>
    </source>
</evidence>
<feature type="coiled-coil region" evidence="8">
    <location>
        <begin position="162"/>
        <end position="189"/>
    </location>
</feature>
<keyword evidence="6" id="KW-0288">FMN</keyword>
<evidence type="ECO:0000313" key="13">
    <source>
        <dbReference type="Proteomes" id="UP001521785"/>
    </source>
</evidence>
<dbReference type="NCBIfam" id="NF004231">
    <property type="entry name" value="PRK05679.1"/>
    <property type="match status" value="1"/>
</dbReference>
<dbReference type="PANTHER" id="PTHR10851">
    <property type="entry name" value="PYRIDOXINE-5-PHOSPHATE OXIDASE"/>
    <property type="match status" value="1"/>
</dbReference>
<evidence type="ECO:0000259" key="10">
    <source>
        <dbReference type="Pfam" id="PF01243"/>
    </source>
</evidence>
<evidence type="ECO:0000256" key="5">
    <source>
        <dbReference type="ARBA" id="ARBA00022630"/>
    </source>
</evidence>
<comment type="pathway">
    <text evidence="2">Cofactor metabolism; pyridoxal 5'-phosphate salvage; pyridoxal 5'-phosphate from pyridoxamine 5'-phosphate: step 1/1.</text>
</comment>
<name>A0ABR3R1X7_9PLEO</name>
<comment type="cofactor">
    <cofactor evidence="1">
        <name>FMN</name>
        <dbReference type="ChEBI" id="CHEBI:58210"/>
    </cofactor>
</comment>
<gene>
    <name evidence="12" type="primary">PDX3</name>
    <name evidence="12" type="ORF">SLS60_008475</name>
</gene>
<evidence type="ECO:0000313" key="12">
    <source>
        <dbReference type="EMBL" id="KAL1597987.1"/>
    </source>
</evidence>
<proteinExistence type="predicted"/>
<dbReference type="InterPro" id="IPR006674">
    <property type="entry name" value="HD_domain"/>
</dbReference>
<comment type="caution">
    <text evidence="12">The sequence shown here is derived from an EMBL/GenBank/DDBJ whole genome shotgun (WGS) entry which is preliminary data.</text>
</comment>
<dbReference type="PANTHER" id="PTHR10851:SF0">
    <property type="entry name" value="PYRIDOXINE-5'-PHOSPHATE OXIDASE"/>
    <property type="match status" value="1"/>
</dbReference>
<evidence type="ECO:0000256" key="1">
    <source>
        <dbReference type="ARBA" id="ARBA00001917"/>
    </source>
</evidence>
<keyword evidence="8" id="KW-0175">Coiled coil</keyword>
<keyword evidence="5" id="KW-0285">Flavoprotein</keyword>
<dbReference type="SUPFAM" id="SSF109604">
    <property type="entry name" value="HD-domain/PDEase-like"/>
    <property type="match status" value="1"/>
</dbReference>
<keyword evidence="13" id="KW-1185">Reference proteome</keyword>
<organism evidence="12 13">
    <name type="scientific">Paraconiothyrium brasiliense</name>
    <dbReference type="NCBI Taxonomy" id="300254"/>
    <lineage>
        <taxon>Eukaryota</taxon>
        <taxon>Fungi</taxon>
        <taxon>Dikarya</taxon>
        <taxon>Ascomycota</taxon>
        <taxon>Pezizomycotina</taxon>
        <taxon>Dothideomycetes</taxon>
        <taxon>Pleosporomycetidae</taxon>
        <taxon>Pleosporales</taxon>
        <taxon>Massarineae</taxon>
        <taxon>Didymosphaeriaceae</taxon>
        <taxon>Paraconiothyrium</taxon>
    </lineage>
</organism>
<dbReference type="InterPro" id="IPR000659">
    <property type="entry name" value="Pyridox_Oxase"/>
</dbReference>
<feature type="domain" description="HD" evidence="11">
    <location>
        <begin position="258"/>
        <end position="347"/>
    </location>
</feature>
<evidence type="ECO:0000259" key="11">
    <source>
        <dbReference type="Pfam" id="PF01966"/>
    </source>
</evidence>
<sequence length="441" mass="49217">MLHSANPSAPPSKRIFAPTGGSTDPGHAVQYQAGALDKSDLHPTPTDQFHAWFQEALDAKVYQPETVTLATASLPDGKPSARIVFMKELDDRGFVIYSNWETSRKSKDVKSNPQAALTFWWREMERQVRVEGHVERLTSEESQVYYDTRIRGSRIGAWASPQSQVLEGREELEKRVEEVEKRFDGKDKIPVPDFWGGIRVVPEMVEFWQGYNMCPPETITSLQTSSAPSPNVSSIIPPTEISQKAYAHAASLLHSSILNHSIRLYLYTKTLAASKNSIYHTNPAKHDQLFVACLFHDIGTTETYNGPQRFEVEGADAAVAHLSQFGVSEGDKQQVWYTIALHTSNGIVERMGELPALMRKALAVEFSAGDWKNVEGIDVVVEYKAKLEMTYPRLDIEKVLGDAVTLQAVEKPEKAPSASWPGGLLRAYLEDPDWKGVNKGF</sequence>
<protein>
    <recommendedName>
        <fullName evidence="4">pyridoxal 5'-phosphate synthase</fullName>
        <ecNumber evidence="4">1.4.3.5</ecNumber>
    </recommendedName>
</protein>
<evidence type="ECO:0000256" key="3">
    <source>
        <dbReference type="ARBA" id="ARBA00005037"/>
    </source>
</evidence>
<evidence type="ECO:0000256" key="2">
    <source>
        <dbReference type="ARBA" id="ARBA00004738"/>
    </source>
</evidence>
<accession>A0ABR3R1X7</accession>
<evidence type="ECO:0000256" key="9">
    <source>
        <dbReference type="SAM" id="MobiDB-lite"/>
    </source>
</evidence>
<dbReference type="Gene3D" id="1.10.3210.10">
    <property type="entry name" value="Hypothetical protein af1432"/>
    <property type="match status" value="1"/>
</dbReference>
<comment type="pathway">
    <text evidence="3">Cofactor metabolism; pyridoxal 5'-phosphate salvage; pyridoxal 5'-phosphate from pyridoxine 5'-phosphate: step 1/1.</text>
</comment>
<evidence type="ECO:0000256" key="8">
    <source>
        <dbReference type="SAM" id="Coils"/>
    </source>
</evidence>
<dbReference type="InterPro" id="IPR011576">
    <property type="entry name" value="Pyridox_Oxase_N"/>
</dbReference>
<reference evidence="12 13" key="1">
    <citation type="submission" date="2024-02" db="EMBL/GenBank/DDBJ databases">
        <title>De novo assembly and annotation of 12 fungi associated with fruit tree decline syndrome in Ontario, Canada.</title>
        <authorList>
            <person name="Sulman M."/>
            <person name="Ellouze W."/>
            <person name="Ilyukhin E."/>
        </authorList>
    </citation>
    <scope>NUCLEOTIDE SEQUENCE [LARGE SCALE GENOMIC DNA]</scope>
    <source>
        <strain evidence="12 13">M42-189</strain>
    </source>
</reference>
<feature type="domain" description="Pyridoxamine 5'-phosphate oxidase N-terminal" evidence="10">
    <location>
        <begin position="54"/>
        <end position="181"/>
    </location>
</feature>
<dbReference type="Pfam" id="PF01243">
    <property type="entry name" value="PNPOx_N"/>
    <property type="match status" value="1"/>
</dbReference>
<dbReference type="NCBIfam" id="TIGR00558">
    <property type="entry name" value="pdxH"/>
    <property type="match status" value="1"/>
</dbReference>
<dbReference type="SUPFAM" id="SSF50475">
    <property type="entry name" value="FMN-binding split barrel"/>
    <property type="match status" value="1"/>
</dbReference>
<keyword evidence="7" id="KW-0560">Oxidoreductase</keyword>
<dbReference type="Gene3D" id="2.30.110.10">
    <property type="entry name" value="Electron Transport, Fmn-binding Protein, Chain A"/>
    <property type="match status" value="1"/>
</dbReference>
<evidence type="ECO:0000256" key="6">
    <source>
        <dbReference type="ARBA" id="ARBA00022643"/>
    </source>
</evidence>
<dbReference type="Proteomes" id="UP001521785">
    <property type="component" value="Unassembled WGS sequence"/>
</dbReference>
<dbReference type="InterPro" id="IPR012349">
    <property type="entry name" value="Split_barrel_FMN-bd"/>
</dbReference>
<feature type="region of interest" description="Disordered" evidence="9">
    <location>
        <begin position="1"/>
        <end position="28"/>
    </location>
</feature>
<evidence type="ECO:0000256" key="4">
    <source>
        <dbReference type="ARBA" id="ARBA00012801"/>
    </source>
</evidence>
<dbReference type="EMBL" id="JAKJXO020000012">
    <property type="protein sequence ID" value="KAL1597987.1"/>
    <property type="molecule type" value="Genomic_DNA"/>
</dbReference>
<dbReference type="EC" id="1.4.3.5" evidence="4"/>
<dbReference type="Pfam" id="PF01966">
    <property type="entry name" value="HD"/>
    <property type="match status" value="1"/>
</dbReference>